<dbReference type="Proteomes" id="UP000295506">
    <property type="component" value="Unassembled WGS sequence"/>
</dbReference>
<dbReference type="RefSeq" id="WP_066799013.1">
    <property type="nucleotide sequence ID" value="NZ_CP014206.1"/>
</dbReference>
<evidence type="ECO:0008006" key="6">
    <source>
        <dbReference type="Google" id="ProtNLM"/>
    </source>
</evidence>
<dbReference type="AlphaFoldDB" id="A0A140D908"/>
<protein>
    <recommendedName>
        <fullName evidence="6">DUF945 domain-containing protein</fullName>
    </recommendedName>
</protein>
<proteinExistence type="predicted"/>
<evidence type="ECO:0000313" key="5">
    <source>
        <dbReference type="Proteomes" id="UP000295506"/>
    </source>
</evidence>
<keyword evidence="4" id="KW-1185">Reference proteome</keyword>
<sequence>MSGLKKFLLSFVIFVTLCFFGLKWFVNSEVDKELSRAVAETPGLAFSYADLSVDIMDHAVTLEGVDALFPSGQHVQADEVSITAFDQKNAVPRFATLTARGLTIPVTPQNFGDWAPYLRGMGIETLSGNGALDYAYDPEGRILTVRTLSLDDPKLGSLRFSGQVGNLDLGGFRTEQGFSLDIREAALTFENRELMDLILADWAARMNVSRATTLNSISAELDGLANYADSQQNEPAKRTMLGLKRFLNEPGTLTLSASPAAPVPVLYFFMGRDLFENLSLLNTDARLEPAPDF</sequence>
<dbReference type="EMBL" id="SOBK01000013">
    <property type="protein sequence ID" value="TDT86371.1"/>
    <property type="molecule type" value="Genomic_DNA"/>
</dbReference>
<evidence type="ECO:0000313" key="4">
    <source>
        <dbReference type="Proteomes" id="UP000055611"/>
    </source>
</evidence>
<organism evidence="3 5">
    <name type="scientific">Pseudodesulfovibrio indicus</name>
    <dbReference type="NCBI Taxonomy" id="1716143"/>
    <lineage>
        <taxon>Bacteria</taxon>
        <taxon>Pseudomonadati</taxon>
        <taxon>Thermodesulfobacteriota</taxon>
        <taxon>Desulfovibrionia</taxon>
        <taxon>Desulfovibrionales</taxon>
        <taxon>Desulfovibrionaceae</taxon>
    </lineage>
</organism>
<name>A0A140D908_9BACT</name>
<dbReference type="OrthoDB" id="5452892at2"/>
<reference evidence="3 5" key="2">
    <citation type="submission" date="2019-03" db="EMBL/GenBank/DDBJ databases">
        <title>Genomic Encyclopedia of Type Strains, Phase IV (KMG-IV): sequencing the most valuable type-strain genomes for metagenomic binning, comparative biology and taxonomic classification.</title>
        <authorList>
            <person name="Goeker M."/>
        </authorList>
    </citation>
    <scope>NUCLEOTIDE SEQUENCE [LARGE SCALE GENOMIC DNA]</scope>
    <source>
        <strain evidence="3 5">DSM 101483</strain>
    </source>
</reference>
<evidence type="ECO:0000313" key="3">
    <source>
        <dbReference type="EMBL" id="TDT86371.1"/>
    </source>
</evidence>
<accession>A0A140D908</accession>
<keyword evidence="1" id="KW-0472">Membrane</keyword>
<keyword evidence="1" id="KW-1133">Transmembrane helix</keyword>
<dbReference type="EMBL" id="CP014206">
    <property type="protein sequence ID" value="AMK09675.1"/>
    <property type="molecule type" value="Genomic_DNA"/>
</dbReference>
<dbReference type="Proteomes" id="UP000055611">
    <property type="component" value="Chromosome"/>
</dbReference>
<keyword evidence="1" id="KW-0812">Transmembrane</keyword>
<gene>
    <name evidence="2" type="ORF">AWY79_00415</name>
    <name evidence="3" type="ORF">EDC59_11345</name>
</gene>
<evidence type="ECO:0000256" key="1">
    <source>
        <dbReference type="SAM" id="Phobius"/>
    </source>
</evidence>
<evidence type="ECO:0000313" key="2">
    <source>
        <dbReference type="EMBL" id="AMK09675.1"/>
    </source>
</evidence>
<dbReference type="KEGG" id="dej:AWY79_00415"/>
<feature type="transmembrane region" description="Helical" evidence="1">
    <location>
        <begin position="7"/>
        <end position="26"/>
    </location>
</feature>
<reference evidence="2 4" key="1">
    <citation type="journal article" date="2016" name="Front. Microbiol.">
        <title>Genome Sequence of the Piezophilic, Mesophilic Sulfate-Reducing Bacterium Desulfovibrio indicus J2T.</title>
        <authorList>
            <person name="Cao J."/>
            <person name="Maignien L."/>
            <person name="Shao Z."/>
            <person name="Alain K."/>
            <person name="Jebbar M."/>
        </authorList>
    </citation>
    <scope>NUCLEOTIDE SEQUENCE [LARGE SCALE GENOMIC DNA]</scope>
    <source>
        <strain evidence="2 4">J2</strain>
    </source>
</reference>